<accession>A0A6J5P3M0</accession>
<proteinExistence type="predicted"/>
<protein>
    <submittedName>
        <fullName evidence="1">Uncharacterized protein</fullName>
    </submittedName>
</protein>
<dbReference type="EMBL" id="LR796758">
    <property type="protein sequence ID" value="CAB4163911.1"/>
    <property type="molecule type" value="Genomic_DNA"/>
</dbReference>
<sequence length="102" mass="11080">MRLLEFTGRVNELDINKGKPKVYLDMDGVLADFLTEYAKVAGIESGISSRDIPPAKTDPTLGKIIGTNFFARLPKFPTADALVDLTVKTFGGYNICSSPLRG</sequence>
<evidence type="ECO:0000313" key="3">
    <source>
        <dbReference type="EMBL" id="CAB4186921.1"/>
    </source>
</evidence>
<evidence type="ECO:0000313" key="2">
    <source>
        <dbReference type="EMBL" id="CAB4165849.1"/>
    </source>
</evidence>
<reference evidence="1" key="1">
    <citation type="submission" date="2020-04" db="EMBL/GenBank/DDBJ databases">
        <authorList>
            <person name="Chiriac C."/>
            <person name="Salcher M."/>
            <person name="Ghai R."/>
            <person name="Kavagutti S V."/>
        </authorList>
    </citation>
    <scope>NUCLEOTIDE SEQUENCE</scope>
</reference>
<evidence type="ECO:0000313" key="4">
    <source>
        <dbReference type="EMBL" id="CAB4221394.1"/>
    </source>
</evidence>
<organism evidence="1">
    <name type="scientific">uncultured Caudovirales phage</name>
    <dbReference type="NCBI Taxonomy" id="2100421"/>
    <lineage>
        <taxon>Viruses</taxon>
        <taxon>Duplodnaviria</taxon>
        <taxon>Heunggongvirae</taxon>
        <taxon>Uroviricota</taxon>
        <taxon>Caudoviricetes</taxon>
        <taxon>Peduoviridae</taxon>
        <taxon>Maltschvirus</taxon>
        <taxon>Maltschvirus maltsch</taxon>
    </lineage>
</organism>
<dbReference type="EMBL" id="LR797099">
    <property type="protein sequence ID" value="CAB4186921.1"/>
    <property type="molecule type" value="Genomic_DNA"/>
</dbReference>
<dbReference type="EMBL" id="LR797502">
    <property type="protein sequence ID" value="CAB4221394.1"/>
    <property type="molecule type" value="Genomic_DNA"/>
</dbReference>
<dbReference type="EMBL" id="LR796776">
    <property type="protein sequence ID" value="CAB4165849.1"/>
    <property type="molecule type" value="Genomic_DNA"/>
</dbReference>
<gene>
    <name evidence="3" type="ORF">UFOVP1146_267</name>
    <name evidence="4" type="ORF">UFOVP1638_298</name>
    <name evidence="1" type="ORF">UFOVP812_180</name>
    <name evidence="2" type="ORF">UFOVP818_385</name>
</gene>
<name>A0A6J5P3M0_9CAUD</name>
<evidence type="ECO:0000313" key="1">
    <source>
        <dbReference type="EMBL" id="CAB4163911.1"/>
    </source>
</evidence>